<feature type="transmembrane region" description="Helical" evidence="7">
    <location>
        <begin position="12"/>
        <end position="33"/>
    </location>
</feature>
<evidence type="ECO:0000256" key="6">
    <source>
        <dbReference type="SAM" id="MobiDB-lite"/>
    </source>
</evidence>
<keyword evidence="10" id="KW-1185">Reference proteome</keyword>
<dbReference type="PANTHER" id="PTHR33048:SF96">
    <property type="entry name" value="INTEGRAL MEMBRANE PROTEIN"/>
    <property type="match status" value="1"/>
</dbReference>
<evidence type="ECO:0000256" key="5">
    <source>
        <dbReference type="ARBA" id="ARBA00038359"/>
    </source>
</evidence>
<evidence type="ECO:0000256" key="3">
    <source>
        <dbReference type="ARBA" id="ARBA00022989"/>
    </source>
</evidence>
<organism evidence="9 10">
    <name type="scientific">Fusarium equiseti</name>
    <name type="common">Fusarium scirpi</name>
    <dbReference type="NCBI Taxonomy" id="61235"/>
    <lineage>
        <taxon>Eukaryota</taxon>
        <taxon>Fungi</taxon>
        <taxon>Dikarya</taxon>
        <taxon>Ascomycota</taxon>
        <taxon>Pezizomycotina</taxon>
        <taxon>Sordariomycetes</taxon>
        <taxon>Hypocreomycetidae</taxon>
        <taxon>Hypocreales</taxon>
        <taxon>Nectriaceae</taxon>
        <taxon>Fusarium</taxon>
        <taxon>Fusarium incarnatum-equiseti species complex</taxon>
    </lineage>
</organism>
<accession>A0ABQ8RDB6</accession>
<feature type="transmembrane region" description="Helical" evidence="7">
    <location>
        <begin position="167"/>
        <end position="192"/>
    </location>
</feature>
<evidence type="ECO:0000256" key="2">
    <source>
        <dbReference type="ARBA" id="ARBA00022692"/>
    </source>
</evidence>
<dbReference type="EMBL" id="JAOQBH010000008">
    <property type="protein sequence ID" value="KAJ4131774.1"/>
    <property type="molecule type" value="Genomic_DNA"/>
</dbReference>
<sequence>MSESVPNRGPELQAVCYTLVISSVIACSLRVYVRTRMVKNFGFDDWAMCAALVTFILFVTSALSGVTHGTGRHRSDLDPKDYMQARNWWWWCYLWYCLTMIASKISIGITLLRITNRKLDIWILYGTMAITLCTGVVFFFVTLFQCWPISYFWNTNQKGSCVSPDVIIALTYLYSVFSVISDFTCAILPIFLVAKLNMGRKTKLAIIPLLAMACVSVTPHYHSVVHQLTSYRASAAVVVRFAFIKDFKNPDFLCMSINSKAVNHNSFIVTNKTKTGATVDIAIWSTAEQGLAITAGSLATLRPLLRSLGRKLGITTSGRSELRDTDQHMGSGMFGASKATNSGNKQGDLFGLATFAREDNLNGHGRDCEAGYTGKDHFGRPSNERAVVSTWSSRRDTGNSSEEELTPGLGPKSGSSAVKVTTTFKVEEDRI</sequence>
<keyword evidence="3 7" id="KW-1133">Transmembrane helix</keyword>
<feature type="transmembrane region" description="Helical" evidence="7">
    <location>
        <begin position="124"/>
        <end position="147"/>
    </location>
</feature>
<dbReference type="InterPro" id="IPR052337">
    <property type="entry name" value="SAT4-like"/>
</dbReference>
<reference evidence="9" key="1">
    <citation type="submission" date="2022-09" db="EMBL/GenBank/DDBJ databases">
        <title>Fusarium specimens isolated from Avocado Roots.</title>
        <authorList>
            <person name="Stajich J."/>
            <person name="Roper C."/>
            <person name="Heimlech-Rivalta G."/>
        </authorList>
    </citation>
    <scope>NUCLEOTIDE SEQUENCE</scope>
    <source>
        <strain evidence="9">CF00095</strain>
    </source>
</reference>
<feature type="compositionally biased region" description="Polar residues" evidence="6">
    <location>
        <begin position="413"/>
        <end position="424"/>
    </location>
</feature>
<evidence type="ECO:0000256" key="4">
    <source>
        <dbReference type="ARBA" id="ARBA00023136"/>
    </source>
</evidence>
<proteinExistence type="inferred from homology"/>
<comment type="similarity">
    <text evidence="5">Belongs to the SAT4 family.</text>
</comment>
<feature type="region of interest" description="Disordered" evidence="6">
    <location>
        <begin position="367"/>
        <end position="431"/>
    </location>
</feature>
<evidence type="ECO:0000313" key="9">
    <source>
        <dbReference type="EMBL" id="KAJ4131774.1"/>
    </source>
</evidence>
<dbReference type="PANTHER" id="PTHR33048">
    <property type="entry name" value="PTH11-LIKE INTEGRAL MEMBRANE PROTEIN (AFU_ORTHOLOGUE AFUA_5G11245)"/>
    <property type="match status" value="1"/>
</dbReference>
<keyword evidence="2 7" id="KW-0812">Transmembrane</keyword>
<dbReference type="InterPro" id="IPR049326">
    <property type="entry name" value="Rhodopsin_dom_fungi"/>
</dbReference>
<feature type="transmembrane region" description="Helical" evidence="7">
    <location>
        <begin position="45"/>
        <end position="68"/>
    </location>
</feature>
<comment type="subcellular location">
    <subcellularLocation>
        <location evidence="1">Membrane</location>
        <topology evidence="1">Multi-pass membrane protein</topology>
    </subcellularLocation>
</comment>
<protein>
    <recommendedName>
        <fullName evidence="8">Rhodopsin domain-containing protein</fullName>
    </recommendedName>
</protein>
<gene>
    <name evidence="9" type="ORF">NW768_005971</name>
</gene>
<evidence type="ECO:0000256" key="1">
    <source>
        <dbReference type="ARBA" id="ARBA00004141"/>
    </source>
</evidence>
<dbReference type="Proteomes" id="UP001152024">
    <property type="component" value="Unassembled WGS sequence"/>
</dbReference>
<keyword evidence="4 7" id="KW-0472">Membrane</keyword>
<evidence type="ECO:0000259" key="8">
    <source>
        <dbReference type="Pfam" id="PF20684"/>
    </source>
</evidence>
<feature type="transmembrane region" description="Helical" evidence="7">
    <location>
        <begin position="88"/>
        <end position="112"/>
    </location>
</feature>
<evidence type="ECO:0000313" key="10">
    <source>
        <dbReference type="Proteomes" id="UP001152024"/>
    </source>
</evidence>
<comment type="caution">
    <text evidence="9">The sequence shown here is derived from an EMBL/GenBank/DDBJ whole genome shotgun (WGS) entry which is preliminary data.</text>
</comment>
<dbReference type="Pfam" id="PF20684">
    <property type="entry name" value="Fung_rhodopsin"/>
    <property type="match status" value="1"/>
</dbReference>
<name>A0ABQ8RDB6_FUSEQ</name>
<feature type="compositionally biased region" description="Basic and acidic residues" evidence="6">
    <location>
        <begin position="367"/>
        <end position="383"/>
    </location>
</feature>
<evidence type="ECO:0000256" key="7">
    <source>
        <dbReference type="SAM" id="Phobius"/>
    </source>
</evidence>
<feature type="domain" description="Rhodopsin" evidence="8">
    <location>
        <begin position="29"/>
        <end position="216"/>
    </location>
</feature>